<dbReference type="PANTHER" id="PTHR30572">
    <property type="entry name" value="MEMBRANE COMPONENT OF TRANSPORTER-RELATED"/>
    <property type="match status" value="1"/>
</dbReference>
<evidence type="ECO:0000256" key="2">
    <source>
        <dbReference type="ARBA" id="ARBA00022475"/>
    </source>
</evidence>
<dbReference type="RefSeq" id="WP_141880405.1">
    <property type="nucleotide sequence ID" value="NZ_VFOM01000001.1"/>
</dbReference>
<evidence type="ECO:0000256" key="4">
    <source>
        <dbReference type="ARBA" id="ARBA00022989"/>
    </source>
</evidence>
<feature type="transmembrane region" description="Helical" evidence="8">
    <location>
        <begin position="964"/>
        <end position="986"/>
    </location>
</feature>
<keyword evidence="3 8" id="KW-0812">Transmembrane</keyword>
<evidence type="ECO:0000313" key="10">
    <source>
        <dbReference type="EMBL" id="TQL48235.1"/>
    </source>
</evidence>
<feature type="domain" description="ABC3 transporter permease C-terminal" evidence="9">
    <location>
        <begin position="874"/>
        <end position="991"/>
    </location>
</feature>
<keyword evidence="2" id="KW-1003">Cell membrane</keyword>
<evidence type="ECO:0000256" key="5">
    <source>
        <dbReference type="ARBA" id="ARBA00023136"/>
    </source>
</evidence>
<evidence type="ECO:0000256" key="6">
    <source>
        <dbReference type="ARBA" id="ARBA00038076"/>
    </source>
</evidence>
<sequence>MTGDQVDVTIRVIGPSSPVAETRKALDDATAKAYGPEVSWSSTGWVSSDWRTTAAGVYSYLVELDDPAAEAELVVGRWPTSGLGIAMPEAAARSLGVGVGDTFTLVNDETPVELHVDGLYRSSPDSGVFWQNDPLAAAGNAVDFAEPGRSFYFPVHAVGPLIAAPNGVDASHIPPAQLSVVEHPSFTSTGVAGLPALHERVADAEIEIARAAEYPGEMLIIDTKMDTALDAVSEGLTASRAAALIIILLVLVVVAVAVASVTRLLADARAAEFELLRSRGASWLQTSLAVAIDATAIAIVVALASPWGGVLLHALIVGSAPLNKAGLEQWVLPDAAVWSGAIAFAVVIAALIFVPSVAPRQLTATTWAPAMAVATESAVVVAAMLMVWRIAAVQPEGGDLLLTATPAVLLIAAVIIGSRVLIVATRGIAALTSKARGAILPLGGWFAARGPGRSAGAVLIALTVGASVVILGVNATWQQSVQNEAAVALGAPARVESGDVSIAPSIAASAAPVMRRDALISKTDPAGPGGPVPVAPAQVLGLSAAARAVLDEGPAAEAGGSAITRALTEAGSEDTGPMVPTGAVSLQAGVAFEGPEGVVAEVSIALEDAAGTITVVPLGSITAGTAVTLVAPIASDGLQEDVRLVAATMHLDSDVPLTGETPAELTIGTLTALTAEGTATSSQMTLRDASSWRGTNSNDEAEPPTVTVTDSEIRLDSVVGVSYSPVTYGAVGWDPSGAISAVVPESLMDDLDVEAGAQLQGFIAGTPVSFRIVADTSGVPGSATASDLAALESGLPSPSRMTSTIVVDGKALVHWLVQASAHGPLVDEFWLSGEVADASLTSDSNAGAIVDTATLAQGMMEAPLRAEIPATSAIAVWASVLLALAGFGARTAAISRSRRLESAQLRALGLSRRGMLGVASADAGAVAAGGIVIGLGAGLVTLMLVGTRVVTASGGMGVNLVVPWQAVTVLPLVLLGALAVISVGIANGQRRLPLPDLLRLGADG</sequence>
<dbReference type="OrthoDB" id="5101691at2"/>
<evidence type="ECO:0000259" key="9">
    <source>
        <dbReference type="Pfam" id="PF02687"/>
    </source>
</evidence>
<feature type="transmembrane region" description="Helical" evidence="8">
    <location>
        <begin position="455"/>
        <end position="477"/>
    </location>
</feature>
<keyword evidence="5 8" id="KW-0472">Membrane</keyword>
<feature type="transmembrane region" description="Helical" evidence="8">
    <location>
        <begin position="400"/>
        <end position="424"/>
    </location>
</feature>
<evidence type="ECO:0000256" key="8">
    <source>
        <dbReference type="SAM" id="Phobius"/>
    </source>
</evidence>
<dbReference type="PANTHER" id="PTHR30572:SF4">
    <property type="entry name" value="ABC TRANSPORTER PERMEASE YTRF"/>
    <property type="match status" value="1"/>
</dbReference>
<gene>
    <name evidence="10" type="ORF">FB562_1322</name>
</gene>
<reference evidence="10 11" key="1">
    <citation type="submission" date="2019-06" db="EMBL/GenBank/DDBJ databases">
        <title>Sequencing the genomes of 1000 actinobacteria strains.</title>
        <authorList>
            <person name="Klenk H.-P."/>
        </authorList>
    </citation>
    <scope>NUCLEOTIDE SEQUENCE [LARGE SCALE GENOMIC DNA]</scope>
    <source>
        <strain evidence="10 11">DSM 26477</strain>
    </source>
</reference>
<comment type="caution">
    <text evidence="10">The sequence shown here is derived from an EMBL/GenBank/DDBJ whole genome shotgun (WGS) entry which is preliminary data.</text>
</comment>
<evidence type="ECO:0000256" key="3">
    <source>
        <dbReference type="ARBA" id="ARBA00022692"/>
    </source>
</evidence>
<evidence type="ECO:0000256" key="1">
    <source>
        <dbReference type="ARBA" id="ARBA00004651"/>
    </source>
</evidence>
<feature type="transmembrane region" description="Helical" evidence="8">
    <location>
        <begin position="366"/>
        <end position="388"/>
    </location>
</feature>
<dbReference type="GO" id="GO:0005886">
    <property type="term" value="C:plasma membrane"/>
    <property type="evidence" value="ECO:0007669"/>
    <property type="project" value="UniProtKB-SubCell"/>
</dbReference>
<dbReference type="Proteomes" id="UP000317998">
    <property type="component" value="Unassembled WGS sequence"/>
</dbReference>
<accession>A0A542YJD8</accession>
<comment type="similarity">
    <text evidence="6">Belongs to the ABC-4 integral membrane protein family.</text>
</comment>
<keyword evidence="11" id="KW-1185">Reference proteome</keyword>
<feature type="transmembrane region" description="Helical" evidence="8">
    <location>
        <begin position="874"/>
        <end position="893"/>
    </location>
</feature>
<organism evidence="10 11">
    <name type="scientific">Homoserinimonas aerilata</name>
    <dbReference type="NCBI Taxonomy" id="1162970"/>
    <lineage>
        <taxon>Bacteria</taxon>
        <taxon>Bacillati</taxon>
        <taxon>Actinomycetota</taxon>
        <taxon>Actinomycetes</taxon>
        <taxon>Micrococcales</taxon>
        <taxon>Microbacteriaceae</taxon>
        <taxon>Homoserinimonas</taxon>
    </lineage>
</organism>
<dbReference type="InterPro" id="IPR050250">
    <property type="entry name" value="Macrolide_Exporter_MacB"/>
</dbReference>
<dbReference type="EMBL" id="VFOM01000001">
    <property type="protein sequence ID" value="TQL48235.1"/>
    <property type="molecule type" value="Genomic_DNA"/>
</dbReference>
<comment type="subcellular location">
    <subcellularLocation>
        <location evidence="1">Cell membrane</location>
        <topology evidence="1">Multi-pass membrane protein</topology>
    </subcellularLocation>
</comment>
<evidence type="ECO:0000313" key="11">
    <source>
        <dbReference type="Proteomes" id="UP000317998"/>
    </source>
</evidence>
<name>A0A542YJD8_9MICO</name>
<feature type="transmembrane region" description="Helical" evidence="8">
    <location>
        <begin position="241"/>
        <end position="266"/>
    </location>
</feature>
<keyword evidence="4 8" id="KW-1133">Transmembrane helix</keyword>
<feature type="transmembrane region" description="Helical" evidence="8">
    <location>
        <begin position="287"/>
        <end position="316"/>
    </location>
</feature>
<dbReference type="Pfam" id="PF02687">
    <property type="entry name" value="FtsX"/>
    <property type="match status" value="1"/>
</dbReference>
<dbReference type="GO" id="GO:0022857">
    <property type="term" value="F:transmembrane transporter activity"/>
    <property type="evidence" value="ECO:0007669"/>
    <property type="project" value="TreeGrafter"/>
</dbReference>
<dbReference type="InterPro" id="IPR003838">
    <property type="entry name" value="ABC3_permease_C"/>
</dbReference>
<evidence type="ECO:0000256" key="7">
    <source>
        <dbReference type="SAM" id="MobiDB-lite"/>
    </source>
</evidence>
<protein>
    <submittedName>
        <fullName evidence="10">FtsX-like permease family protein</fullName>
    </submittedName>
</protein>
<feature type="transmembrane region" description="Helical" evidence="8">
    <location>
        <begin position="914"/>
        <end position="944"/>
    </location>
</feature>
<feature type="transmembrane region" description="Helical" evidence="8">
    <location>
        <begin position="336"/>
        <end position="354"/>
    </location>
</feature>
<dbReference type="AlphaFoldDB" id="A0A542YJD8"/>
<proteinExistence type="inferred from homology"/>
<feature type="region of interest" description="Disordered" evidence="7">
    <location>
        <begin position="678"/>
        <end position="705"/>
    </location>
</feature>